<protein>
    <submittedName>
        <fullName evidence="1">Uncharacterized protein</fullName>
    </submittedName>
</protein>
<accession>A0A6C0ECC5</accession>
<name>A0A6C0ECC5_9ZZZZ</name>
<organism evidence="1">
    <name type="scientific">viral metagenome</name>
    <dbReference type="NCBI Taxonomy" id="1070528"/>
    <lineage>
        <taxon>unclassified sequences</taxon>
        <taxon>metagenomes</taxon>
        <taxon>organismal metagenomes</taxon>
    </lineage>
</organism>
<sequence>MEVESINSIISELKKRKFYYNNDNEPICYIKKKNNNKFILKFSISEYNDEYINNIKYLYNKLKIYCNKYNCKYILFISYIDRIYLYNIKNNLSLNIYNDKIIKLLYKLENKILLKNTKSYLLKCDPLTLTELEKNIINL</sequence>
<dbReference type="EMBL" id="MN739802">
    <property type="protein sequence ID" value="QHT26827.1"/>
    <property type="molecule type" value="Genomic_DNA"/>
</dbReference>
<dbReference type="AlphaFoldDB" id="A0A6C0ECC5"/>
<proteinExistence type="predicted"/>
<reference evidence="1" key="1">
    <citation type="journal article" date="2020" name="Nature">
        <title>Giant virus diversity and host interactions through global metagenomics.</title>
        <authorList>
            <person name="Schulz F."/>
            <person name="Roux S."/>
            <person name="Paez-Espino D."/>
            <person name="Jungbluth S."/>
            <person name="Walsh D.A."/>
            <person name="Denef V.J."/>
            <person name="McMahon K.D."/>
            <person name="Konstantinidis K.T."/>
            <person name="Eloe-Fadrosh E.A."/>
            <person name="Kyrpides N.C."/>
            <person name="Woyke T."/>
        </authorList>
    </citation>
    <scope>NUCLEOTIDE SEQUENCE</scope>
    <source>
        <strain evidence="1">GVMAG-M-3300023179-2</strain>
    </source>
</reference>
<evidence type="ECO:0000313" key="1">
    <source>
        <dbReference type="EMBL" id="QHT26827.1"/>
    </source>
</evidence>